<dbReference type="InterPro" id="IPR022059">
    <property type="entry name" value="DUF3615"/>
</dbReference>
<sequence length="248" mass="28321">MRFEAKHERICRKVKFALDTCLDPMHELHIICGLNEFVCGPEHCKDKDDALSFSPCKYRYTHVNFLVTRKNFPSAGKCPILFFAEFGNKDDDDVPLMCCHVDAPTPFSEHVRCLYCEAQGARIVHPSLEKFCGGEEFGEVIQGERYFTNDRLICKSEYFVQSLGGNEEDFILEVFFHNPSSHNALFIKAIRQVPTSPIQAVLIALQMAMEAVAFIHCTEVAFLTDNFQLADAIQKGDFLQDPRHWSPF</sequence>
<dbReference type="PANTHER" id="PTHR33120:SF5">
    <property type="entry name" value="PIR2-LIKE HELICAL DOMAIN-CONTAINING PROTEIN"/>
    <property type="match status" value="1"/>
</dbReference>
<dbReference type="AlphaFoldDB" id="A0A0D3HAL9"/>
<dbReference type="Proteomes" id="UP000026960">
    <property type="component" value="Chromosome 10"/>
</dbReference>
<dbReference type="eggNOG" id="ENOG502R7EF">
    <property type="taxonomic scope" value="Eukaryota"/>
</dbReference>
<name>A0A0D3HAL9_9ORYZ</name>
<dbReference type="PaxDb" id="65489-OBART10G00760.1"/>
<dbReference type="EnsemblPlants" id="OBART10G00760.1">
    <property type="protein sequence ID" value="OBART10G00760.1"/>
    <property type="gene ID" value="OBART10G00760"/>
</dbReference>
<accession>A0A0D3HAL9</accession>
<keyword evidence="3" id="KW-1185">Reference proteome</keyword>
<reference evidence="2" key="1">
    <citation type="journal article" date="2009" name="Rice">
        <title>De Novo Next Generation Sequencing of Plant Genomes.</title>
        <authorList>
            <person name="Rounsley S."/>
            <person name="Marri P.R."/>
            <person name="Yu Y."/>
            <person name="He R."/>
            <person name="Sisneros N."/>
            <person name="Goicoechea J.L."/>
            <person name="Lee S.J."/>
            <person name="Angelova A."/>
            <person name="Kudrna D."/>
            <person name="Luo M."/>
            <person name="Affourtit J."/>
            <person name="Desany B."/>
            <person name="Knight J."/>
            <person name="Niazi F."/>
            <person name="Egholm M."/>
            <person name="Wing R.A."/>
        </authorList>
    </citation>
    <scope>NUCLEOTIDE SEQUENCE [LARGE SCALE GENOMIC DNA]</scope>
    <source>
        <strain evidence="2">cv. IRGC 105608</strain>
    </source>
</reference>
<reference evidence="2" key="2">
    <citation type="submission" date="2015-03" db="UniProtKB">
        <authorList>
            <consortium name="EnsemblPlants"/>
        </authorList>
    </citation>
    <scope>IDENTIFICATION</scope>
</reference>
<dbReference type="Pfam" id="PF12274">
    <property type="entry name" value="DUF3615"/>
    <property type="match status" value="1"/>
</dbReference>
<dbReference type="HOGENOM" id="CLU_1121551_0_0_1"/>
<evidence type="ECO:0000313" key="3">
    <source>
        <dbReference type="Proteomes" id="UP000026960"/>
    </source>
</evidence>
<protein>
    <recommendedName>
        <fullName evidence="1">DUF3615 domain-containing protein</fullName>
    </recommendedName>
</protein>
<dbReference type="PANTHER" id="PTHR33120">
    <property type="entry name" value="EXPRESSED PROTEIN-RELATED"/>
    <property type="match status" value="1"/>
</dbReference>
<organism evidence="2">
    <name type="scientific">Oryza barthii</name>
    <dbReference type="NCBI Taxonomy" id="65489"/>
    <lineage>
        <taxon>Eukaryota</taxon>
        <taxon>Viridiplantae</taxon>
        <taxon>Streptophyta</taxon>
        <taxon>Embryophyta</taxon>
        <taxon>Tracheophyta</taxon>
        <taxon>Spermatophyta</taxon>
        <taxon>Magnoliopsida</taxon>
        <taxon>Liliopsida</taxon>
        <taxon>Poales</taxon>
        <taxon>Poaceae</taxon>
        <taxon>BOP clade</taxon>
        <taxon>Oryzoideae</taxon>
        <taxon>Oryzeae</taxon>
        <taxon>Oryzinae</taxon>
        <taxon>Oryza</taxon>
    </lineage>
</organism>
<dbReference type="Gramene" id="OBART10G00760.1">
    <property type="protein sequence ID" value="OBART10G00760.1"/>
    <property type="gene ID" value="OBART10G00760"/>
</dbReference>
<feature type="domain" description="DUF3615" evidence="1">
    <location>
        <begin position="22"/>
        <end position="126"/>
    </location>
</feature>
<evidence type="ECO:0000259" key="1">
    <source>
        <dbReference type="Pfam" id="PF12274"/>
    </source>
</evidence>
<proteinExistence type="predicted"/>
<evidence type="ECO:0000313" key="2">
    <source>
        <dbReference type="EnsemblPlants" id="OBART10G00760.1"/>
    </source>
</evidence>